<dbReference type="SMART" id="SM00267">
    <property type="entry name" value="GGDEF"/>
    <property type="match status" value="1"/>
</dbReference>
<dbReference type="EMBL" id="PVNH01000008">
    <property type="protein sequence ID" value="PRX46004.1"/>
    <property type="molecule type" value="Genomic_DNA"/>
</dbReference>
<dbReference type="SUPFAM" id="SSF55073">
    <property type="entry name" value="Nucleotide cyclase"/>
    <property type="match status" value="1"/>
</dbReference>
<evidence type="ECO:0000259" key="3">
    <source>
        <dbReference type="PROSITE" id="PS50887"/>
    </source>
</evidence>
<feature type="domain" description="EAL" evidence="2">
    <location>
        <begin position="318"/>
        <end position="579"/>
    </location>
</feature>
<dbReference type="InterPro" id="IPR000014">
    <property type="entry name" value="PAS"/>
</dbReference>
<dbReference type="AlphaFoldDB" id="A0A2T0LRA7"/>
<dbReference type="InterPro" id="IPR000160">
    <property type="entry name" value="GGDEF_dom"/>
</dbReference>
<dbReference type="PROSITE" id="PS50112">
    <property type="entry name" value="PAS"/>
    <property type="match status" value="1"/>
</dbReference>
<gene>
    <name evidence="4" type="ORF">B0I33_108151</name>
</gene>
<dbReference type="SMART" id="SM00052">
    <property type="entry name" value="EAL"/>
    <property type="match status" value="1"/>
</dbReference>
<dbReference type="CDD" id="cd01949">
    <property type="entry name" value="GGDEF"/>
    <property type="match status" value="1"/>
</dbReference>
<dbReference type="Gene3D" id="3.30.70.270">
    <property type="match status" value="1"/>
</dbReference>
<protein>
    <submittedName>
        <fullName evidence="4">PAS domain S-box-containing protein/diguanylate cyclase (GGDEF)-like protein</fullName>
    </submittedName>
</protein>
<dbReference type="PANTHER" id="PTHR44757:SF2">
    <property type="entry name" value="BIOFILM ARCHITECTURE MAINTENANCE PROTEIN MBAA"/>
    <property type="match status" value="1"/>
</dbReference>
<dbReference type="InterPro" id="IPR035919">
    <property type="entry name" value="EAL_sf"/>
</dbReference>
<sequence length="580" mass="62625">MAEESRAQADAEREALVHRFAAFYDAAPIGVALTDRDGRIVDANPALAKMLGRQVDDLRGTPVTELAESAADAELIRAAFADLGTVRRPRVREPLDLASAEDDVPVRARLTIAGLPGSEREPVYPVLMFEDVSELDLLHETLRRQTVHDQLTGLPNAGSFVNRLEATLAGSADGEQIALVYLDIDGFKVVNDGLGPGAGDEMLRHVARKLRAVFTDHEAFLARLSGDGFAVLLRGNLTSTDVIDLVEEAMAELAEPIYLGGRGVGVSVSVGIVVREAAGQTQEDLHRAAEITLHRAKENGRAQWMLFEPELDRWDRRRYGIGAVIAGGLENGEFEIEYQPTVKLDGSNEIAVVNAALRWNHPEHGQLRPREFYPLADTTGMTLALGRWLLAASLRQAAGWRAEFGPAAPDLCLPLPNRLAIDSNLVGLVRDELKETGFPPGKMRLCADTRALLDPRGEALEALSVLSELDVQIAMVVTGAADLELINAQKLPVGFVVVSGPLVDAFADDEPDAAGARTHLATLLRRCRELGLHRVGAENVRGLEHARRLREVGIVAARGPVFGGPVTSAEVEALIRKNAG</sequence>
<dbReference type="Gene3D" id="3.20.20.450">
    <property type="entry name" value="EAL domain"/>
    <property type="match status" value="1"/>
</dbReference>
<dbReference type="Proteomes" id="UP000238362">
    <property type="component" value="Unassembled WGS sequence"/>
</dbReference>
<dbReference type="PROSITE" id="PS50883">
    <property type="entry name" value="EAL"/>
    <property type="match status" value="1"/>
</dbReference>
<dbReference type="NCBIfam" id="TIGR00229">
    <property type="entry name" value="sensory_box"/>
    <property type="match status" value="1"/>
</dbReference>
<feature type="domain" description="GGDEF" evidence="3">
    <location>
        <begin position="175"/>
        <end position="309"/>
    </location>
</feature>
<dbReference type="Gene3D" id="3.30.450.20">
    <property type="entry name" value="PAS domain"/>
    <property type="match status" value="1"/>
</dbReference>
<evidence type="ECO:0000313" key="4">
    <source>
        <dbReference type="EMBL" id="PRX46004.1"/>
    </source>
</evidence>
<keyword evidence="5" id="KW-1185">Reference proteome</keyword>
<dbReference type="CDD" id="cd00130">
    <property type="entry name" value="PAS"/>
    <property type="match status" value="1"/>
</dbReference>
<dbReference type="InterPro" id="IPR001633">
    <property type="entry name" value="EAL_dom"/>
</dbReference>
<dbReference type="InterPro" id="IPR043128">
    <property type="entry name" value="Rev_trsase/Diguanyl_cyclase"/>
</dbReference>
<accession>A0A2T0LRA7</accession>
<evidence type="ECO:0000313" key="5">
    <source>
        <dbReference type="Proteomes" id="UP000238362"/>
    </source>
</evidence>
<dbReference type="SMART" id="SM00091">
    <property type="entry name" value="PAS"/>
    <property type="match status" value="1"/>
</dbReference>
<dbReference type="NCBIfam" id="TIGR00254">
    <property type="entry name" value="GGDEF"/>
    <property type="match status" value="1"/>
</dbReference>
<dbReference type="SUPFAM" id="SSF141868">
    <property type="entry name" value="EAL domain-like"/>
    <property type="match status" value="1"/>
</dbReference>
<evidence type="ECO:0000259" key="1">
    <source>
        <dbReference type="PROSITE" id="PS50112"/>
    </source>
</evidence>
<dbReference type="InterPro" id="IPR052155">
    <property type="entry name" value="Biofilm_reg_signaling"/>
</dbReference>
<dbReference type="InterPro" id="IPR029787">
    <property type="entry name" value="Nucleotide_cyclase"/>
</dbReference>
<name>A0A2T0LRA7_9PSEU</name>
<comment type="caution">
    <text evidence="4">The sequence shown here is derived from an EMBL/GenBank/DDBJ whole genome shotgun (WGS) entry which is preliminary data.</text>
</comment>
<dbReference type="CDD" id="cd01948">
    <property type="entry name" value="EAL"/>
    <property type="match status" value="1"/>
</dbReference>
<evidence type="ECO:0000259" key="2">
    <source>
        <dbReference type="PROSITE" id="PS50883"/>
    </source>
</evidence>
<dbReference type="Pfam" id="PF00563">
    <property type="entry name" value="EAL"/>
    <property type="match status" value="1"/>
</dbReference>
<dbReference type="Pfam" id="PF13188">
    <property type="entry name" value="PAS_8"/>
    <property type="match status" value="1"/>
</dbReference>
<reference evidence="4 5" key="1">
    <citation type="submission" date="2018-03" db="EMBL/GenBank/DDBJ databases">
        <title>Genomic Encyclopedia of Type Strains, Phase III (KMG-III): the genomes of soil and plant-associated and newly described type strains.</title>
        <authorList>
            <person name="Whitman W."/>
        </authorList>
    </citation>
    <scope>NUCLEOTIDE SEQUENCE [LARGE SCALE GENOMIC DNA]</scope>
    <source>
        <strain evidence="4 5">CGMCC 4.7125</strain>
    </source>
</reference>
<dbReference type="SUPFAM" id="SSF55785">
    <property type="entry name" value="PYP-like sensor domain (PAS domain)"/>
    <property type="match status" value="1"/>
</dbReference>
<organism evidence="4 5">
    <name type="scientific">Prauserella shujinwangii</name>
    <dbReference type="NCBI Taxonomy" id="1453103"/>
    <lineage>
        <taxon>Bacteria</taxon>
        <taxon>Bacillati</taxon>
        <taxon>Actinomycetota</taxon>
        <taxon>Actinomycetes</taxon>
        <taxon>Pseudonocardiales</taxon>
        <taxon>Pseudonocardiaceae</taxon>
        <taxon>Prauserella</taxon>
    </lineage>
</organism>
<dbReference type="Pfam" id="PF00990">
    <property type="entry name" value="GGDEF"/>
    <property type="match status" value="1"/>
</dbReference>
<feature type="domain" description="PAS" evidence="1">
    <location>
        <begin position="16"/>
        <end position="60"/>
    </location>
</feature>
<dbReference type="InterPro" id="IPR035965">
    <property type="entry name" value="PAS-like_dom_sf"/>
</dbReference>
<dbReference type="PROSITE" id="PS50887">
    <property type="entry name" value="GGDEF"/>
    <property type="match status" value="1"/>
</dbReference>
<proteinExistence type="predicted"/>
<dbReference type="RefSeq" id="WP_245900854.1">
    <property type="nucleotide sequence ID" value="NZ_PVNH01000008.1"/>
</dbReference>
<dbReference type="PANTHER" id="PTHR44757">
    <property type="entry name" value="DIGUANYLATE CYCLASE DGCP"/>
    <property type="match status" value="1"/>
</dbReference>